<evidence type="ECO:0000256" key="7">
    <source>
        <dbReference type="SAM" id="Phobius"/>
    </source>
</evidence>
<dbReference type="GO" id="GO:0016020">
    <property type="term" value="C:membrane"/>
    <property type="evidence" value="ECO:0007669"/>
    <property type="project" value="UniProtKB-SubCell"/>
</dbReference>
<feature type="transmembrane region" description="Helical" evidence="7">
    <location>
        <begin position="103"/>
        <end position="123"/>
    </location>
</feature>
<dbReference type="EMBL" id="CP064749">
    <property type="protein sequence ID" value="QPC65529.1"/>
    <property type="molecule type" value="Genomic_DNA"/>
</dbReference>
<reference evidence="9" key="1">
    <citation type="submission" date="2020-11" db="EMBL/GenBank/DDBJ databases">
        <title>The chromosome-scale genome resource for two endophytic Fusarium species: F. culmorum and F. pseudograminearum.</title>
        <authorList>
            <person name="Yuan Z."/>
        </authorList>
    </citation>
    <scope>NUCLEOTIDE SEQUENCE</scope>
    <source>
        <strain evidence="9">Class2-1B</strain>
    </source>
</reference>
<feature type="transmembrane region" description="Helical" evidence="7">
    <location>
        <begin position="252"/>
        <end position="269"/>
    </location>
</feature>
<dbReference type="Proteomes" id="UP000663297">
    <property type="component" value="Chromosome 3"/>
</dbReference>
<evidence type="ECO:0000256" key="5">
    <source>
        <dbReference type="ARBA" id="ARBA00023136"/>
    </source>
</evidence>
<proteinExistence type="inferred from homology"/>
<feature type="transmembrane region" description="Helical" evidence="7">
    <location>
        <begin position="144"/>
        <end position="165"/>
    </location>
</feature>
<keyword evidence="4 7" id="KW-1133">Transmembrane helix</keyword>
<dbReference type="GO" id="GO:0015179">
    <property type="term" value="F:L-amino acid transmembrane transporter activity"/>
    <property type="evidence" value="ECO:0007669"/>
    <property type="project" value="TreeGrafter"/>
</dbReference>
<accession>A0A7S8HYW3</accession>
<evidence type="ECO:0000313" key="9">
    <source>
        <dbReference type="EMBL" id="QPC65529.1"/>
    </source>
</evidence>
<comment type="subcellular location">
    <subcellularLocation>
        <location evidence="1">Membrane</location>
        <topology evidence="1">Multi-pass membrane protein</topology>
    </subcellularLocation>
</comment>
<dbReference type="PANTHER" id="PTHR22950:SF479">
    <property type="entry name" value="AMINO ACID TRANSPORTER (EUROFUNG)-RELATED"/>
    <property type="match status" value="1"/>
</dbReference>
<gene>
    <name evidence="9" type="ORF">HYE67_007760</name>
</gene>
<evidence type="ECO:0000313" key="10">
    <source>
        <dbReference type="Proteomes" id="UP000663297"/>
    </source>
</evidence>
<feature type="transmembrane region" description="Helical" evidence="7">
    <location>
        <begin position="290"/>
        <end position="312"/>
    </location>
</feature>
<evidence type="ECO:0000256" key="1">
    <source>
        <dbReference type="ARBA" id="ARBA00004141"/>
    </source>
</evidence>
<name>A0A7S8HYW3_FUSCU</name>
<dbReference type="AlphaFoldDB" id="A0A7S8HYW3"/>
<protein>
    <recommendedName>
        <fullName evidence="8">Amino acid transporter transmembrane domain-containing protein</fullName>
    </recommendedName>
</protein>
<feature type="transmembrane region" description="Helical" evidence="7">
    <location>
        <begin position="208"/>
        <end position="232"/>
    </location>
</feature>
<keyword evidence="5 7" id="KW-0472">Membrane</keyword>
<sequence length="484" mass="52444">MIPTTTTSVEAAANKKTKSKDAPQGQDPQDNNILSGPVAREDDDSTSEKMIGEVTEFEKRKILDGKAKFNRLGWKRLTIVLIVQAVALGSLSIPGAFATLGMVAGVICSVGIGIIAIYTSYIVGQVKIKYPHVEHYPAAGGLMFGRWGAEIFGAMVTFQLLLLTASHCLTGTIAFSTLTESNICSLVWGVVSAILLVLLAVPPSFAEVAILGYIDFVSIIAAIGITIIATGIRASDAPEPVNWSAWPKEDVTFAQAFIALCNIFFAYSFSISQFSFMDEMHTPTDYMKSIWTLGGLEIIIYTLTGALIYSFVGVDVKSPALLSAGHTVAKVAFGVALPVIFISGSINTTVAVRYIHGRVHENSIAKYINTPKGWISWLLLISIFTWIGFVIAEAIPFFSDLIAITSSLLNSGFTLYWPAVMWFMLLKKGKWYSRENIIPAIVNLIIFIMGLVFLVAGTYSAVVDIIDQYDRGTVKNAFTCAPLG</sequence>
<feature type="domain" description="Amino acid transporter transmembrane" evidence="8">
    <location>
        <begin position="72"/>
        <end position="461"/>
    </location>
</feature>
<dbReference type="Pfam" id="PF01490">
    <property type="entry name" value="Aa_trans"/>
    <property type="match status" value="1"/>
</dbReference>
<evidence type="ECO:0000256" key="4">
    <source>
        <dbReference type="ARBA" id="ARBA00022989"/>
    </source>
</evidence>
<dbReference type="InterPro" id="IPR013057">
    <property type="entry name" value="AA_transpt_TM"/>
</dbReference>
<evidence type="ECO:0000256" key="6">
    <source>
        <dbReference type="SAM" id="MobiDB-lite"/>
    </source>
</evidence>
<evidence type="ECO:0000256" key="3">
    <source>
        <dbReference type="ARBA" id="ARBA00022692"/>
    </source>
</evidence>
<feature type="transmembrane region" description="Helical" evidence="7">
    <location>
        <begin position="77"/>
        <end position="97"/>
    </location>
</feature>
<feature type="transmembrane region" description="Helical" evidence="7">
    <location>
        <begin position="437"/>
        <end position="462"/>
    </location>
</feature>
<feature type="transmembrane region" description="Helical" evidence="7">
    <location>
        <begin position="185"/>
        <end position="201"/>
    </location>
</feature>
<feature type="transmembrane region" description="Helical" evidence="7">
    <location>
        <begin position="332"/>
        <end position="355"/>
    </location>
</feature>
<feature type="region of interest" description="Disordered" evidence="6">
    <location>
        <begin position="1"/>
        <end position="48"/>
    </location>
</feature>
<organism evidence="9 10">
    <name type="scientific">Fusarium culmorum</name>
    <dbReference type="NCBI Taxonomy" id="5516"/>
    <lineage>
        <taxon>Eukaryota</taxon>
        <taxon>Fungi</taxon>
        <taxon>Dikarya</taxon>
        <taxon>Ascomycota</taxon>
        <taxon>Pezizomycotina</taxon>
        <taxon>Sordariomycetes</taxon>
        <taxon>Hypocreomycetidae</taxon>
        <taxon>Hypocreales</taxon>
        <taxon>Nectriaceae</taxon>
        <taxon>Fusarium</taxon>
    </lineage>
</organism>
<feature type="transmembrane region" description="Helical" evidence="7">
    <location>
        <begin position="375"/>
        <end position="395"/>
    </location>
</feature>
<keyword evidence="3 7" id="KW-0812">Transmembrane</keyword>
<dbReference type="PANTHER" id="PTHR22950">
    <property type="entry name" value="AMINO ACID TRANSPORTER"/>
    <property type="match status" value="1"/>
</dbReference>
<evidence type="ECO:0000256" key="2">
    <source>
        <dbReference type="ARBA" id="ARBA00008066"/>
    </source>
</evidence>
<feature type="transmembrane region" description="Helical" evidence="7">
    <location>
        <begin position="401"/>
        <end position="425"/>
    </location>
</feature>
<comment type="similarity">
    <text evidence="2">Belongs to the amino acid/polyamine transporter 2 family.</text>
</comment>
<evidence type="ECO:0000259" key="8">
    <source>
        <dbReference type="Pfam" id="PF01490"/>
    </source>
</evidence>